<reference evidence="1 2" key="1">
    <citation type="journal article" date="2019" name="Nat. Med.">
        <title>A library of human gut bacterial isolates paired with longitudinal multiomics data enables mechanistic microbiome research.</title>
        <authorList>
            <person name="Poyet M."/>
            <person name="Groussin M."/>
            <person name="Gibbons S.M."/>
            <person name="Avila-Pacheco J."/>
            <person name="Jiang X."/>
            <person name="Kearney S.M."/>
            <person name="Perrotta A.R."/>
            <person name="Berdy B."/>
            <person name="Zhao S."/>
            <person name="Lieberman T.D."/>
            <person name="Swanson P.K."/>
            <person name="Smith M."/>
            <person name="Roesemann S."/>
            <person name="Alexander J.E."/>
            <person name="Rich S.A."/>
            <person name="Livny J."/>
            <person name="Vlamakis H."/>
            <person name="Clish C."/>
            <person name="Bullock K."/>
            <person name="Deik A."/>
            <person name="Scott J."/>
            <person name="Pierce K.A."/>
            <person name="Xavier R.J."/>
            <person name="Alm E.J."/>
        </authorList>
    </citation>
    <scope>NUCLEOTIDE SEQUENCE [LARGE SCALE GENOMIC DNA]</scope>
    <source>
        <strain evidence="1 2">BIOML-A11</strain>
    </source>
</reference>
<organism evidence="1 2">
    <name type="scientific">Parabacteroides merdae</name>
    <dbReference type="NCBI Taxonomy" id="46503"/>
    <lineage>
        <taxon>Bacteria</taxon>
        <taxon>Pseudomonadati</taxon>
        <taxon>Bacteroidota</taxon>
        <taxon>Bacteroidia</taxon>
        <taxon>Bacteroidales</taxon>
        <taxon>Tannerellaceae</taxon>
        <taxon>Parabacteroides</taxon>
    </lineage>
</organism>
<proteinExistence type="predicted"/>
<comment type="caution">
    <text evidence="1">The sequence shown here is derived from an EMBL/GenBank/DDBJ whole genome shotgun (WGS) entry which is preliminary data.</text>
</comment>
<sequence>MEFKDLATKFEGLTADQVGVLAEFGKNILDDAGIFGLPSYLLGLIQDMLNTDEFDIEENRLTIRSLLHIVELANDLNMRCWGEQKTPFGLTGIRYDNQYVGFKDETKIIAS</sequence>
<name>A0A9Q4WRW5_9BACT</name>
<evidence type="ECO:0000313" key="2">
    <source>
        <dbReference type="Proteomes" id="UP000482671"/>
    </source>
</evidence>
<dbReference type="EMBL" id="WNDD01000004">
    <property type="protein sequence ID" value="MTV01082.1"/>
    <property type="molecule type" value="Genomic_DNA"/>
</dbReference>
<protein>
    <submittedName>
        <fullName evidence="1">Uncharacterized protein</fullName>
    </submittedName>
</protein>
<dbReference type="RefSeq" id="WP_155162795.1">
    <property type="nucleotide sequence ID" value="NZ_JADMOA010000041.1"/>
</dbReference>
<dbReference type="AlphaFoldDB" id="A0A9Q4WRW5"/>
<dbReference type="Proteomes" id="UP000482671">
    <property type="component" value="Unassembled WGS sequence"/>
</dbReference>
<evidence type="ECO:0000313" key="1">
    <source>
        <dbReference type="EMBL" id="MTV01082.1"/>
    </source>
</evidence>
<gene>
    <name evidence="1" type="ORF">GME02_05270</name>
</gene>
<accession>A0A9Q4WRW5</accession>